<organism evidence="10 11">
    <name type="scientific">Enterovirga rhinocerotis</name>
    <dbReference type="NCBI Taxonomy" id="1339210"/>
    <lineage>
        <taxon>Bacteria</taxon>
        <taxon>Pseudomonadati</taxon>
        <taxon>Pseudomonadota</taxon>
        <taxon>Alphaproteobacteria</taxon>
        <taxon>Hyphomicrobiales</taxon>
        <taxon>Methylobacteriaceae</taxon>
        <taxon>Enterovirga</taxon>
    </lineage>
</organism>
<dbReference type="PANTHER" id="PTHR12726">
    <property type="entry name" value="CERAMIDE GLUCOSYLTRANSFERASE"/>
    <property type="match status" value="1"/>
</dbReference>
<evidence type="ECO:0000313" key="10">
    <source>
        <dbReference type="EMBL" id="TDR94489.1"/>
    </source>
</evidence>
<reference evidence="10 11" key="1">
    <citation type="submission" date="2019-03" db="EMBL/GenBank/DDBJ databases">
        <title>Genomic Encyclopedia of Type Strains, Phase IV (KMG-IV): sequencing the most valuable type-strain genomes for metagenomic binning, comparative biology and taxonomic classification.</title>
        <authorList>
            <person name="Goeker M."/>
        </authorList>
    </citation>
    <scope>NUCLEOTIDE SEQUENCE [LARGE SCALE GENOMIC DNA]</scope>
    <source>
        <strain evidence="10 11">DSM 25903</strain>
    </source>
</reference>
<keyword evidence="8 9" id="KW-0472">Membrane</keyword>
<keyword evidence="7 9" id="KW-1133">Transmembrane helix</keyword>
<dbReference type="GO" id="GO:0016020">
    <property type="term" value="C:membrane"/>
    <property type="evidence" value="ECO:0007669"/>
    <property type="project" value="UniProtKB-SubCell"/>
</dbReference>
<dbReference type="InterPro" id="IPR025993">
    <property type="entry name" value="Ceramide_glucosylTrfase"/>
</dbReference>
<evidence type="ECO:0000256" key="4">
    <source>
        <dbReference type="ARBA" id="ARBA00022676"/>
    </source>
</evidence>
<evidence type="ECO:0000256" key="7">
    <source>
        <dbReference type="ARBA" id="ARBA00022989"/>
    </source>
</evidence>
<evidence type="ECO:0000256" key="1">
    <source>
        <dbReference type="ARBA" id="ARBA00004141"/>
    </source>
</evidence>
<keyword evidence="11" id="KW-1185">Reference proteome</keyword>
<dbReference type="PANTHER" id="PTHR12726:SF0">
    <property type="entry name" value="CERAMIDE GLUCOSYLTRANSFERASE"/>
    <property type="match status" value="1"/>
</dbReference>
<keyword evidence="6 9" id="KW-0812">Transmembrane</keyword>
<comment type="subcellular location">
    <subcellularLocation>
        <location evidence="1">Membrane</location>
        <topology evidence="1">Multi-pass membrane protein</topology>
    </subcellularLocation>
</comment>
<dbReference type="GO" id="GO:0006679">
    <property type="term" value="P:glucosylceramide biosynthetic process"/>
    <property type="evidence" value="ECO:0007669"/>
    <property type="project" value="TreeGrafter"/>
</dbReference>
<dbReference type="InterPro" id="IPR029044">
    <property type="entry name" value="Nucleotide-diphossugar_trans"/>
</dbReference>
<dbReference type="NCBIfam" id="TIGR03472">
    <property type="entry name" value="HpnI"/>
    <property type="match status" value="1"/>
</dbReference>
<comment type="pathway">
    <text evidence="2">Lipid metabolism; sphingolipid metabolism.</text>
</comment>
<evidence type="ECO:0000256" key="3">
    <source>
        <dbReference type="ARBA" id="ARBA00004991"/>
    </source>
</evidence>
<feature type="transmembrane region" description="Helical" evidence="9">
    <location>
        <begin position="304"/>
        <end position="323"/>
    </location>
</feature>
<proteinExistence type="predicted"/>
<dbReference type="SUPFAM" id="SSF53448">
    <property type="entry name" value="Nucleotide-diphospho-sugar transferases"/>
    <property type="match status" value="1"/>
</dbReference>
<dbReference type="AlphaFoldDB" id="A0A4V3DYY9"/>
<comment type="pathway">
    <text evidence="3">Sphingolipid metabolism.</text>
</comment>
<keyword evidence="5 10" id="KW-0808">Transferase</keyword>
<dbReference type="CDD" id="cd02520">
    <property type="entry name" value="Glucosylceramide_synthase"/>
    <property type="match status" value="1"/>
</dbReference>
<dbReference type="EMBL" id="SNZR01000011">
    <property type="protein sequence ID" value="TDR94489.1"/>
    <property type="molecule type" value="Genomic_DNA"/>
</dbReference>
<evidence type="ECO:0000256" key="5">
    <source>
        <dbReference type="ARBA" id="ARBA00022679"/>
    </source>
</evidence>
<dbReference type="Pfam" id="PF13506">
    <property type="entry name" value="Glyco_transf_21"/>
    <property type="match status" value="1"/>
</dbReference>
<dbReference type="RefSeq" id="WP_166652390.1">
    <property type="nucleotide sequence ID" value="NZ_SNZR01000011.1"/>
</dbReference>
<protein>
    <submittedName>
        <fullName evidence="10">Ceramide glucosyltransferase</fullName>
    </submittedName>
</protein>
<name>A0A4V3DYY9_9HYPH</name>
<sequence>MNAAAIVVLALAGAGILYLVLACAMVFRLAARRPPEPATWPAVSILKPLHGAEPRLFENLSSFVEQDYPGPVQILFGVQRPGDSAVAIVRRLIEAYPDRDLALVVDERSWGENRKVSNLANLAERARHEVVVLADSDMRVRRDYLRGVVACLAEPGVGAVTCPYHGIALPPLPARFVALGIDTHFLPGVTVSVGLGIGHPCLGSTIALRRETLEAIGGFQAIADSLADDHELGRRIRGQGLAIATTPFSLGHICVQDSAAALLAQELRWSRTIRQIEPAGHVGALLTHPLAFALAAFALAPGPVAGAFVAAALLARLALCIAVERAFRLPPHPYWLIPVRDLLSFFVYAASFLGRSVQWRGRQFDVTRKGALLPRGVTPNTRSDAG</sequence>
<evidence type="ECO:0000313" key="11">
    <source>
        <dbReference type="Proteomes" id="UP000295122"/>
    </source>
</evidence>
<dbReference type="Proteomes" id="UP000295122">
    <property type="component" value="Unassembled WGS sequence"/>
</dbReference>
<evidence type="ECO:0000256" key="2">
    <source>
        <dbReference type="ARBA" id="ARBA00004760"/>
    </source>
</evidence>
<evidence type="ECO:0000256" key="6">
    <source>
        <dbReference type="ARBA" id="ARBA00022692"/>
    </source>
</evidence>
<accession>A0A4V3DYY9</accession>
<dbReference type="Gene3D" id="3.90.550.10">
    <property type="entry name" value="Spore Coat Polysaccharide Biosynthesis Protein SpsA, Chain A"/>
    <property type="match status" value="1"/>
</dbReference>
<dbReference type="GO" id="GO:0008120">
    <property type="term" value="F:ceramide glucosyltransferase activity"/>
    <property type="evidence" value="ECO:0007669"/>
    <property type="project" value="TreeGrafter"/>
</dbReference>
<evidence type="ECO:0000256" key="9">
    <source>
        <dbReference type="SAM" id="Phobius"/>
    </source>
</evidence>
<gene>
    <name evidence="10" type="ORF">EV668_1776</name>
</gene>
<evidence type="ECO:0000256" key="8">
    <source>
        <dbReference type="ARBA" id="ARBA00023136"/>
    </source>
</evidence>
<feature type="transmembrane region" description="Helical" evidence="9">
    <location>
        <begin position="6"/>
        <end position="27"/>
    </location>
</feature>
<comment type="caution">
    <text evidence="10">The sequence shown here is derived from an EMBL/GenBank/DDBJ whole genome shotgun (WGS) entry which is preliminary data.</text>
</comment>
<keyword evidence="4" id="KW-0328">Glycosyltransferase</keyword>
<dbReference type="InterPro" id="IPR017835">
    <property type="entry name" value="Hopen-assoc_HpnI"/>
</dbReference>